<dbReference type="AlphaFoldDB" id="A0A0C9YWW4"/>
<sequence>MDFAVRTHVQIDRNSTVEIWSELPRWPNPTPMPVRSSRTFYLTISHGRASSWIFFIYSHTPSSQLADAVQLLISGGGFLAPEPSASLFPPTTSNKTGSLH</sequence>
<dbReference type="OrthoDB" id="10614866at2759"/>
<dbReference type="EMBL" id="KN834088">
    <property type="protein sequence ID" value="KIK12378.1"/>
    <property type="molecule type" value="Genomic_DNA"/>
</dbReference>
<keyword evidence="2" id="KW-1185">Reference proteome</keyword>
<protein>
    <submittedName>
        <fullName evidence="1">Unplaced genomic scaffold scaffold_404, whole genome shotgun sequence</fullName>
    </submittedName>
</protein>
<dbReference type="HOGENOM" id="CLU_2307144_0_0_1"/>
<dbReference type="Proteomes" id="UP000054018">
    <property type="component" value="Unassembled WGS sequence"/>
</dbReference>
<accession>A0A0C9YWW4</accession>
<proteinExistence type="predicted"/>
<name>A0A0C9YWW4_9AGAM</name>
<gene>
    <name evidence="1" type="ORF">PISMIDRAFT_452932</name>
</gene>
<evidence type="ECO:0000313" key="1">
    <source>
        <dbReference type="EMBL" id="KIK12378.1"/>
    </source>
</evidence>
<evidence type="ECO:0000313" key="2">
    <source>
        <dbReference type="Proteomes" id="UP000054018"/>
    </source>
</evidence>
<reference evidence="1 2" key="1">
    <citation type="submission" date="2014-04" db="EMBL/GenBank/DDBJ databases">
        <authorList>
            <consortium name="DOE Joint Genome Institute"/>
            <person name="Kuo A."/>
            <person name="Kohler A."/>
            <person name="Costa M.D."/>
            <person name="Nagy L.G."/>
            <person name="Floudas D."/>
            <person name="Copeland A."/>
            <person name="Barry K.W."/>
            <person name="Cichocki N."/>
            <person name="Veneault-Fourrey C."/>
            <person name="LaButti K."/>
            <person name="Lindquist E.A."/>
            <person name="Lipzen A."/>
            <person name="Lundell T."/>
            <person name="Morin E."/>
            <person name="Murat C."/>
            <person name="Sun H."/>
            <person name="Tunlid A."/>
            <person name="Henrissat B."/>
            <person name="Grigoriev I.V."/>
            <person name="Hibbett D.S."/>
            <person name="Martin F."/>
            <person name="Nordberg H.P."/>
            <person name="Cantor M.N."/>
            <person name="Hua S.X."/>
        </authorList>
    </citation>
    <scope>NUCLEOTIDE SEQUENCE [LARGE SCALE GENOMIC DNA]</scope>
    <source>
        <strain evidence="1 2">441</strain>
    </source>
</reference>
<organism evidence="1 2">
    <name type="scientific">Pisolithus microcarpus 441</name>
    <dbReference type="NCBI Taxonomy" id="765257"/>
    <lineage>
        <taxon>Eukaryota</taxon>
        <taxon>Fungi</taxon>
        <taxon>Dikarya</taxon>
        <taxon>Basidiomycota</taxon>
        <taxon>Agaricomycotina</taxon>
        <taxon>Agaricomycetes</taxon>
        <taxon>Agaricomycetidae</taxon>
        <taxon>Boletales</taxon>
        <taxon>Sclerodermatineae</taxon>
        <taxon>Pisolithaceae</taxon>
        <taxon>Pisolithus</taxon>
    </lineage>
</organism>
<reference evidence="2" key="2">
    <citation type="submission" date="2015-01" db="EMBL/GenBank/DDBJ databases">
        <title>Evolutionary Origins and Diversification of the Mycorrhizal Mutualists.</title>
        <authorList>
            <consortium name="DOE Joint Genome Institute"/>
            <consortium name="Mycorrhizal Genomics Consortium"/>
            <person name="Kohler A."/>
            <person name="Kuo A."/>
            <person name="Nagy L.G."/>
            <person name="Floudas D."/>
            <person name="Copeland A."/>
            <person name="Barry K.W."/>
            <person name="Cichocki N."/>
            <person name="Veneault-Fourrey C."/>
            <person name="LaButti K."/>
            <person name="Lindquist E.A."/>
            <person name="Lipzen A."/>
            <person name="Lundell T."/>
            <person name="Morin E."/>
            <person name="Murat C."/>
            <person name="Riley R."/>
            <person name="Ohm R."/>
            <person name="Sun H."/>
            <person name="Tunlid A."/>
            <person name="Henrissat B."/>
            <person name="Grigoriev I.V."/>
            <person name="Hibbett D.S."/>
            <person name="Martin F."/>
        </authorList>
    </citation>
    <scope>NUCLEOTIDE SEQUENCE [LARGE SCALE GENOMIC DNA]</scope>
    <source>
        <strain evidence="2">441</strain>
    </source>
</reference>